<dbReference type="PROSITE" id="PS51257">
    <property type="entry name" value="PROKAR_LIPOPROTEIN"/>
    <property type="match status" value="1"/>
</dbReference>
<dbReference type="InterPro" id="IPR050492">
    <property type="entry name" value="Bact_metal-bind_prot9"/>
</dbReference>
<dbReference type="GO" id="GO:0046872">
    <property type="term" value="F:metal ion binding"/>
    <property type="evidence" value="ECO:0007669"/>
    <property type="project" value="UniProtKB-KW"/>
</dbReference>
<keyword evidence="2 5" id="KW-0813">Transport</keyword>
<dbReference type="Pfam" id="PF01297">
    <property type="entry name" value="ZnuA"/>
    <property type="match status" value="1"/>
</dbReference>
<evidence type="ECO:0000256" key="6">
    <source>
        <dbReference type="SAM" id="SignalP"/>
    </source>
</evidence>
<dbReference type="Proteomes" id="UP000014408">
    <property type="component" value="Unassembled WGS sequence"/>
</dbReference>
<dbReference type="PRINTS" id="PR00690">
    <property type="entry name" value="ADHESNFAMILY"/>
</dbReference>
<feature type="chain" id="PRO_5038528558" description="Zinc ABC transporter substrate-binding protein" evidence="6">
    <location>
        <begin position="23"/>
        <end position="312"/>
    </location>
</feature>
<accession>S2ZCI4</accession>
<dbReference type="GO" id="GO:0030313">
    <property type="term" value="C:cell envelope"/>
    <property type="evidence" value="ECO:0007669"/>
    <property type="project" value="UniProtKB-SubCell"/>
</dbReference>
<dbReference type="PATRIC" id="fig|1125779.3.peg.2010"/>
<dbReference type="eggNOG" id="COG0803">
    <property type="taxonomic scope" value="Bacteria"/>
</dbReference>
<proteinExistence type="inferred from homology"/>
<dbReference type="AlphaFoldDB" id="S2ZCI4"/>
<evidence type="ECO:0000256" key="5">
    <source>
        <dbReference type="RuleBase" id="RU003512"/>
    </source>
</evidence>
<dbReference type="GO" id="GO:0030001">
    <property type="term" value="P:metal ion transport"/>
    <property type="evidence" value="ECO:0007669"/>
    <property type="project" value="InterPro"/>
</dbReference>
<dbReference type="InterPro" id="IPR006129">
    <property type="entry name" value="AdhesinB"/>
</dbReference>
<dbReference type="RefSeq" id="WP_016458801.1">
    <property type="nucleotide sequence ID" value="NZ_KE150448.1"/>
</dbReference>
<evidence type="ECO:0000256" key="4">
    <source>
        <dbReference type="ARBA" id="ARBA00022729"/>
    </source>
</evidence>
<evidence type="ECO:0000256" key="3">
    <source>
        <dbReference type="ARBA" id="ARBA00022723"/>
    </source>
</evidence>
<protein>
    <recommendedName>
        <fullName evidence="9">Zinc ABC transporter substrate-binding protein</fullName>
    </recommendedName>
</protein>
<evidence type="ECO:0000313" key="8">
    <source>
        <dbReference type="Proteomes" id="UP000014408"/>
    </source>
</evidence>
<evidence type="ECO:0008006" key="9">
    <source>
        <dbReference type="Google" id="ProtNLM"/>
    </source>
</evidence>
<dbReference type="PANTHER" id="PTHR42953:SF1">
    <property type="entry name" value="METAL-BINDING PROTEIN HI_0362-RELATED"/>
    <property type="match status" value="1"/>
</dbReference>
<dbReference type="STRING" id="1125779.HMPREF1219_02065"/>
<organism evidence="7 8">
    <name type="scientific">Corynebacterium pyruviciproducens ATCC BAA-1742</name>
    <dbReference type="NCBI Taxonomy" id="1125779"/>
    <lineage>
        <taxon>Bacteria</taxon>
        <taxon>Bacillati</taxon>
        <taxon>Actinomycetota</taxon>
        <taxon>Actinomycetes</taxon>
        <taxon>Mycobacteriales</taxon>
        <taxon>Corynebacteriaceae</taxon>
        <taxon>Corynebacterium</taxon>
    </lineage>
</organism>
<dbReference type="PANTHER" id="PTHR42953">
    <property type="entry name" value="HIGH-AFFINITY ZINC UPTAKE SYSTEM PROTEIN ZNUA-RELATED"/>
    <property type="match status" value="1"/>
</dbReference>
<evidence type="ECO:0000313" key="7">
    <source>
        <dbReference type="EMBL" id="EPD67652.1"/>
    </source>
</evidence>
<dbReference type="Gene3D" id="3.40.50.1980">
    <property type="entry name" value="Nitrogenase molybdenum iron protein domain"/>
    <property type="match status" value="2"/>
</dbReference>
<keyword evidence="4 6" id="KW-0732">Signal</keyword>
<sequence>MNLLKKLVATGVAAATAVGLTACSTESNETAESPTGSLTVVASTGYLADAVHNIAPDAQITTLVKPGGDPHTQALTSTDVQQIEKADLMVWTSHDMEHKMMDQFDKLGDKSLPAAEAIPESNLLPWEEDGKIEGHDPHVWNSPDNWIYTVDAIAAKLATIDAAHAQQYKDNAKAYTDRIAELKAYGNEKLGNVPADKRFLITGHDAFNYLGKTFGLEVLATDFVSSESELSAQAMDELAQTIVDHKVKVVFQDNLKNPEVIKHLQDSVRAKGGEVTISDQVLYADTLGETAPVDTYIGAFRHNIDAIAEALA</sequence>
<comment type="caution">
    <text evidence="7">The sequence shown here is derived from an EMBL/GenBank/DDBJ whole genome shotgun (WGS) entry which is preliminary data.</text>
</comment>
<reference evidence="7 8" key="1">
    <citation type="submission" date="2013-05" db="EMBL/GenBank/DDBJ databases">
        <title>The Genome Sequence of Corynebacterium pyruviciproducens 1773O (ATCC BAA-1742).</title>
        <authorList>
            <consortium name="The Broad Institute Genomics Platform"/>
            <person name="Earl A."/>
            <person name="Ward D."/>
            <person name="Feldgarden M."/>
            <person name="Gevers D."/>
            <person name="Tong J."/>
            <person name="Walker B."/>
            <person name="Young S."/>
            <person name="Zeng Q."/>
            <person name="Gargeya S."/>
            <person name="Fitzgerald M."/>
            <person name="Haas B."/>
            <person name="Abouelleil A."/>
            <person name="Allen A.W."/>
            <person name="Alvarado L."/>
            <person name="Arachchi H.M."/>
            <person name="Berlin A.M."/>
            <person name="Chapman S.B."/>
            <person name="Gainer-Dewar J."/>
            <person name="Goldberg J."/>
            <person name="Griggs A."/>
            <person name="Gujja S."/>
            <person name="Hansen M."/>
            <person name="Howarth C."/>
            <person name="Imamovic A."/>
            <person name="Ireland A."/>
            <person name="Larimer J."/>
            <person name="McCowan C."/>
            <person name="Murphy C."/>
            <person name="Pearson M."/>
            <person name="Poon T.W."/>
            <person name="Priest M."/>
            <person name="Roberts A."/>
            <person name="Saif S."/>
            <person name="Shea T."/>
            <person name="Sisk P."/>
            <person name="Sykes S."/>
            <person name="Wortman J."/>
            <person name="Nusbaum C."/>
            <person name="Birren B."/>
        </authorList>
    </citation>
    <scope>NUCLEOTIDE SEQUENCE [LARGE SCALE GENOMIC DNA]</scope>
    <source>
        <strain evidence="7 8">ATCC BAA-1742</strain>
    </source>
</reference>
<evidence type="ECO:0000256" key="2">
    <source>
        <dbReference type="ARBA" id="ARBA00022448"/>
    </source>
</evidence>
<name>S2ZCI4_9CORY</name>
<dbReference type="PRINTS" id="PR00691">
    <property type="entry name" value="ADHESINB"/>
</dbReference>
<dbReference type="InterPro" id="IPR006128">
    <property type="entry name" value="Lipoprotein_PsaA-like"/>
</dbReference>
<comment type="subcellular location">
    <subcellularLocation>
        <location evidence="1">Cell envelope</location>
    </subcellularLocation>
</comment>
<dbReference type="HOGENOM" id="CLU_016838_1_1_11"/>
<dbReference type="InterPro" id="IPR006127">
    <property type="entry name" value="ZnuA-like"/>
</dbReference>
<evidence type="ECO:0000256" key="1">
    <source>
        <dbReference type="ARBA" id="ARBA00004196"/>
    </source>
</evidence>
<dbReference type="GO" id="GO:0007155">
    <property type="term" value="P:cell adhesion"/>
    <property type="evidence" value="ECO:0007669"/>
    <property type="project" value="InterPro"/>
</dbReference>
<dbReference type="SUPFAM" id="SSF53807">
    <property type="entry name" value="Helical backbone' metal receptor"/>
    <property type="match status" value="1"/>
</dbReference>
<keyword evidence="3" id="KW-0479">Metal-binding</keyword>
<gene>
    <name evidence="7" type="ORF">HMPREF1219_02065</name>
</gene>
<dbReference type="EMBL" id="ATBY01000017">
    <property type="protein sequence ID" value="EPD67652.1"/>
    <property type="molecule type" value="Genomic_DNA"/>
</dbReference>
<keyword evidence="8" id="KW-1185">Reference proteome</keyword>
<comment type="similarity">
    <text evidence="5">Belongs to the bacterial solute-binding protein 9 family.</text>
</comment>
<feature type="signal peptide" evidence="6">
    <location>
        <begin position="1"/>
        <end position="22"/>
    </location>
</feature>